<sequence>MTVDKSPIPEDTPTSTHLAFGSRAGRHARSPDWAVTEPAVLDHSDRTNSTVPAGQSYERA</sequence>
<protein>
    <submittedName>
        <fullName evidence="2">Predicted protein</fullName>
    </submittedName>
</protein>
<dbReference type="AlphaFoldDB" id="D9XG44"/>
<gene>
    <name evidence="2" type="ORF">SSQG_07451</name>
</gene>
<organism evidence="2 3">
    <name type="scientific">Streptomyces viridochromogenes (strain DSM 40736 / JCM 4977 / BCRC 1201 / Tue 494)</name>
    <dbReference type="NCBI Taxonomy" id="591159"/>
    <lineage>
        <taxon>Bacteria</taxon>
        <taxon>Bacillati</taxon>
        <taxon>Actinomycetota</taxon>
        <taxon>Actinomycetes</taxon>
        <taxon>Kitasatosporales</taxon>
        <taxon>Streptomycetaceae</taxon>
        <taxon>Streptomyces</taxon>
    </lineage>
</organism>
<evidence type="ECO:0000313" key="3">
    <source>
        <dbReference type="Proteomes" id="UP000004184"/>
    </source>
</evidence>
<feature type="region of interest" description="Disordered" evidence="1">
    <location>
        <begin position="1"/>
        <end position="60"/>
    </location>
</feature>
<evidence type="ECO:0000313" key="2">
    <source>
        <dbReference type="EMBL" id="EFL36933.1"/>
    </source>
</evidence>
<name>D9XG44_STRVT</name>
<dbReference type="STRING" id="591159.SSQG_07451"/>
<reference evidence="3" key="1">
    <citation type="submission" date="2009-02" db="EMBL/GenBank/DDBJ databases">
        <title>Annotation of Streptomyces viridochromogenes strain DSM 40736.</title>
        <authorList>
            <consortium name="The Broad Institute Genome Sequencing Platform"/>
            <consortium name="Broad Institute Microbial Sequencing Center"/>
            <person name="Fischbach M."/>
            <person name="Godfrey P."/>
            <person name="Ward D."/>
            <person name="Young S."/>
            <person name="Zeng Q."/>
            <person name="Koehrsen M."/>
            <person name="Alvarado L."/>
            <person name="Berlin A.M."/>
            <person name="Bochicchio J."/>
            <person name="Borenstein D."/>
            <person name="Chapman S.B."/>
            <person name="Chen Z."/>
            <person name="Engels R."/>
            <person name="Freedman E."/>
            <person name="Gellesch M."/>
            <person name="Goldberg J."/>
            <person name="Griggs A."/>
            <person name="Gujja S."/>
            <person name="Heilman E.R."/>
            <person name="Heiman D.I."/>
            <person name="Hepburn T.A."/>
            <person name="Howarth C."/>
            <person name="Jen D."/>
            <person name="Larson L."/>
            <person name="Lewis B."/>
            <person name="Mehta T."/>
            <person name="Park D."/>
            <person name="Pearson M."/>
            <person name="Richards J."/>
            <person name="Roberts A."/>
            <person name="Saif S."/>
            <person name="Shea T.D."/>
            <person name="Shenoy N."/>
            <person name="Sisk P."/>
            <person name="Stolte C."/>
            <person name="Sykes S.N."/>
            <person name="Thomson T."/>
            <person name="Walk T."/>
            <person name="White J."/>
            <person name="Yandava C."/>
            <person name="Straight P."/>
            <person name="Clardy J."/>
            <person name="Hung D."/>
            <person name="Kolter R."/>
            <person name="Mekalanos J."/>
            <person name="Walker S."/>
            <person name="Walsh C.T."/>
            <person name="Wieland-Brown L.C."/>
            <person name="Haas B."/>
            <person name="Nusbaum C."/>
            <person name="Birren B."/>
        </authorList>
    </citation>
    <scope>NUCLEOTIDE SEQUENCE [LARGE SCALE GENOMIC DNA]</scope>
    <source>
        <strain evidence="3">DSM 40736 / JCM 4977 / BCRC 1201 / Tue 494</strain>
    </source>
</reference>
<evidence type="ECO:0000256" key="1">
    <source>
        <dbReference type="SAM" id="MobiDB-lite"/>
    </source>
</evidence>
<dbReference type="Proteomes" id="UP000004184">
    <property type="component" value="Unassembled WGS sequence"/>
</dbReference>
<proteinExistence type="predicted"/>
<dbReference type="EMBL" id="GG657757">
    <property type="protein sequence ID" value="EFL36933.1"/>
    <property type="molecule type" value="Genomic_DNA"/>
</dbReference>
<dbReference type="HOGENOM" id="CLU_2940071_0_0_11"/>
<keyword evidence="3" id="KW-1185">Reference proteome</keyword>
<accession>D9XG44</accession>